<organism evidence="3 4">
    <name type="scientific">Prescottella soli</name>
    <dbReference type="NCBI Taxonomy" id="1543852"/>
    <lineage>
        <taxon>Bacteria</taxon>
        <taxon>Bacillati</taxon>
        <taxon>Actinomycetota</taxon>
        <taxon>Actinomycetes</taxon>
        <taxon>Mycobacteriales</taxon>
        <taxon>Nocardiaceae</taxon>
        <taxon>Prescottella</taxon>
    </lineage>
</organism>
<feature type="transmembrane region" description="Helical" evidence="2">
    <location>
        <begin position="149"/>
        <end position="173"/>
    </location>
</feature>
<reference evidence="3 4" key="1">
    <citation type="submission" date="2023-11" db="EMBL/GenBank/DDBJ databases">
        <authorList>
            <person name="Val-Calvo J."/>
            <person name="Scortti M."/>
            <person name="Vazquez-Boland J."/>
        </authorList>
    </citation>
    <scope>NUCLEOTIDE SEQUENCE [LARGE SCALE GENOMIC DNA]</scope>
    <source>
        <strain evidence="3 4">DSM 46662</strain>
    </source>
</reference>
<feature type="region of interest" description="Disordered" evidence="1">
    <location>
        <begin position="1"/>
        <end position="29"/>
    </location>
</feature>
<proteinExistence type="predicted"/>
<feature type="compositionally biased region" description="Basic and acidic residues" evidence="1">
    <location>
        <begin position="17"/>
        <end position="27"/>
    </location>
</feature>
<protein>
    <submittedName>
        <fullName evidence="3">Uncharacterized protein</fullName>
    </submittedName>
</protein>
<dbReference type="EMBL" id="JBDLNU010000001">
    <property type="protein sequence ID" value="MFM1727292.1"/>
    <property type="molecule type" value="Genomic_DNA"/>
</dbReference>
<comment type="caution">
    <text evidence="3">The sequence shown here is derived from an EMBL/GenBank/DDBJ whole genome shotgun (WGS) entry which is preliminary data.</text>
</comment>
<dbReference type="Proteomes" id="UP001629744">
    <property type="component" value="Unassembled WGS sequence"/>
</dbReference>
<keyword evidence="2" id="KW-0472">Membrane</keyword>
<keyword evidence="4" id="KW-1185">Reference proteome</keyword>
<name>A0ABW9FPW3_9NOCA</name>
<dbReference type="RefSeq" id="WP_348608170.1">
    <property type="nucleotide sequence ID" value="NZ_CP157276.1"/>
</dbReference>
<accession>A0ABW9FPW3</accession>
<evidence type="ECO:0000256" key="2">
    <source>
        <dbReference type="SAM" id="Phobius"/>
    </source>
</evidence>
<keyword evidence="2" id="KW-0812">Transmembrane</keyword>
<feature type="transmembrane region" description="Helical" evidence="2">
    <location>
        <begin position="102"/>
        <end position="123"/>
    </location>
</feature>
<sequence>MDSPTELRAAPEVIEPTGKRPTDRPAGRGDAGPGLLPYVAVALATVGALAVAAGTLGSVARSASDGTRIPAVGTAAVVAVVLALSVPVVAGILAVRRSPAGAALLVGAGLVSAGLCVMDVQLWTGPIDANRLELFRPVTAGGIEAGPGAALVLAGHVCAVVAGIIALNWGWAASSSRSRSSRRSVPAS</sequence>
<feature type="transmembrane region" description="Helical" evidence="2">
    <location>
        <begin position="35"/>
        <end position="57"/>
    </location>
</feature>
<evidence type="ECO:0000256" key="1">
    <source>
        <dbReference type="SAM" id="MobiDB-lite"/>
    </source>
</evidence>
<keyword evidence="2" id="KW-1133">Transmembrane helix</keyword>
<evidence type="ECO:0000313" key="4">
    <source>
        <dbReference type="Proteomes" id="UP001629744"/>
    </source>
</evidence>
<feature type="transmembrane region" description="Helical" evidence="2">
    <location>
        <begin position="69"/>
        <end position="95"/>
    </location>
</feature>
<evidence type="ECO:0000313" key="3">
    <source>
        <dbReference type="EMBL" id="MFM1727292.1"/>
    </source>
</evidence>
<gene>
    <name evidence="3" type="ORF">ABEU19_000750</name>
</gene>